<evidence type="ECO:0008006" key="9">
    <source>
        <dbReference type="Google" id="ProtNLM"/>
    </source>
</evidence>
<comment type="caution">
    <text evidence="7">The sequence shown here is derived from an EMBL/GenBank/DDBJ whole genome shotgun (WGS) entry which is preliminary data.</text>
</comment>
<dbReference type="Gene3D" id="1.10.443.10">
    <property type="entry name" value="Intergrase catalytic core"/>
    <property type="match status" value="1"/>
</dbReference>
<keyword evidence="8" id="KW-1185">Reference proteome</keyword>
<feature type="domain" description="Tyr recombinase" evidence="5">
    <location>
        <begin position="167"/>
        <end position="358"/>
    </location>
</feature>
<dbReference type="AlphaFoldDB" id="A0A8J4DTD0"/>
<protein>
    <recommendedName>
        <fullName evidence="9">Integrase</fullName>
    </recommendedName>
</protein>
<evidence type="ECO:0000313" key="7">
    <source>
        <dbReference type="EMBL" id="GIJ48823.1"/>
    </source>
</evidence>
<dbReference type="PROSITE" id="PS51898">
    <property type="entry name" value="TYR_RECOMBINASE"/>
    <property type="match status" value="1"/>
</dbReference>
<dbReference type="Gene3D" id="1.10.150.130">
    <property type="match status" value="1"/>
</dbReference>
<name>A0A8J4DTD0_9ACTN</name>
<dbReference type="InterPro" id="IPR002104">
    <property type="entry name" value="Integrase_catalytic"/>
</dbReference>
<dbReference type="InterPro" id="IPR010998">
    <property type="entry name" value="Integrase_recombinase_N"/>
</dbReference>
<dbReference type="InterPro" id="IPR044068">
    <property type="entry name" value="CB"/>
</dbReference>
<dbReference type="PANTHER" id="PTHR30349">
    <property type="entry name" value="PHAGE INTEGRASE-RELATED"/>
    <property type="match status" value="1"/>
</dbReference>
<comment type="similarity">
    <text evidence="1">Belongs to the 'phage' integrase family.</text>
</comment>
<evidence type="ECO:0000259" key="5">
    <source>
        <dbReference type="PROSITE" id="PS51898"/>
    </source>
</evidence>
<dbReference type="InterPro" id="IPR011010">
    <property type="entry name" value="DNA_brk_join_enz"/>
</dbReference>
<sequence length="366" mass="40291">MHVVLVGSDGAVLKVESRLPVAELARFVHDAAATLPAGNPTPPETVSVTEVVERYLEFKVSLTRSPETRTLRDYQQYLRQHVRPHAFGGLPVATATRAQARQWQNELLVKPKQRGGGTLGANSVIKIRTSLVAPALQWARLPGDNGEPPLRTAPSPFDGLEMPEPTRFRAAVLESTTEIRTFIDLAYQVDPEWADLVLTALCTGFRFGEVTALGPAGLHPQSGDVIALRRFSGGLLLPGTKSGRSQERRVPVPEPVMKMLTQRADGLPPDALLFTTVTGGPWPFSSYWKRWDRLRDLLRRHGIDRHLTGHGLRHSLISALHAGNTGDGLVRRIAGHRDTRMNDHYLHLTAPGREAVTAITTTFLLQ</sequence>
<dbReference type="InterPro" id="IPR050090">
    <property type="entry name" value="Tyrosine_recombinase_XerCD"/>
</dbReference>
<keyword evidence="2 4" id="KW-0238">DNA-binding</keyword>
<dbReference type="RefSeq" id="WP_203902292.1">
    <property type="nucleotide sequence ID" value="NZ_BOPF01000022.1"/>
</dbReference>
<evidence type="ECO:0000256" key="2">
    <source>
        <dbReference type="ARBA" id="ARBA00023125"/>
    </source>
</evidence>
<feature type="domain" description="Core-binding (CB)" evidence="6">
    <location>
        <begin position="46"/>
        <end position="140"/>
    </location>
</feature>
<accession>A0A8J4DTD0</accession>
<dbReference type="InterPro" id="IPR013762">
    <property type="entry name" value="Integrase-like_cat_sf"/>
</dbReference>
<dbReference type="EMBL" id="BOPF01000022">
    <property type="protein sequence ID" value="GIJ48823.1"/>
    <property type="molecule type" value="Genomic_DNA"/>
</dbReference>
<evidence type="ECO:0000259" key="6">
    <source>
        <dbReference type="PROSITE" id="PS51900"/>
    </source>
</evidence>
<dbReference type="Proteomes" id="UP000619260">
    <property type="component" value="Unassembled WGS sequence"/>
</dbReference>
<keyword evidence="3" id="KW-0233">DNA recombination</keyword>
<dbReference type="GO" id="GO:0006310">
    <property type="term" value="P:DNA recombination"/>
    <property type="evidence" value="ECO:0007669"/>
    <property type="project" value="UniProtKB-KW"/>
</dbReference>
<evidence type="ECO:0000256" key="1">
    <source>
        <dbReference type="ARBA" id="ARBA00008857"/>
    </source>
</evidence>
<proteinExistence type="inferred from homology"/>
<evidence type="ECO:0000256" key="3">
    <source>
        <dbReference type="ARBA" id="ARBA00023172"/>
    </source>
</evidence>
<gene>
    <name evidence="7" type="ORF">Val02_57090</name>
</gene>
<dbReference type="PROSITE" id="PS51900">
    <property type="entry name" value="CB"/>
    <property type="match status" value="1"/>
</dbReference>
<evidence type="ECO:0000256" key="4">
    <source>
        <dbReference type="PROSITE-ProRule" id="PRU01248"/>
    </source>
</evidence>
<evidence type="ECO:0000313" key="8">
    <source>
        <dbReference type="Proteomes" id="UP000619260"/>
    </source>
</evidence>
<dbReference type="Pfam" id="PF00589">
    <property type="entry name" value="Phage_integrase"/>
    <property type="match status" value="1"/>
</dbReference>
<dbReference type="SUPFAM" id="SSF56349">
    <property type="entry name" value="DNA breaking-rejoining enzymes"/>
    <property type="match status" value="1"/>
</dbReference>
<organism evidence="7 8">
    <name type="scientific">Virgisporangium aliadipatigenens</name>
    <dbReference type="NCBI Taxonomy" id="741659"/>
    <lineage>
        <taxon>Bacteria</taxon>
        <taxon>Bacillati</taxon>
        <taxon>Actinomycetota</taxon>
        <taxon>Actinomycetes</taxon>
        <taxon>Micromonosporales</taxon>
        <taxon>Micromonosporaceae</taxon>
        <taxon>Virgisporangium</taxon>
    </lineage>
</organism>
<dbReference type="GO" id="GO:0003677">
    <property type="term" value="F:DNA binding"/>
    <property type="evidence" value="ECO:0007669"/>
    <property type="project" value="UniProtKB-UniRule"/>
</dbReference>
<dbReference type="GO" id="GO:0015074">
    <property type="term" value="P:DNA integration"/>
    <property type="evidence" value="ECO:0007669"/>
    <property type="project" value="InterPro"/>
</dbReference>
<reference evidence="7" key="1">
    <citation type="submission" date="2021-01" db="EMBL/GenBank/DDBJ databases">
        <title>Whole genome shotgun sequence of Virgisporangium aliadipatigenens NBRC 105644.</title>
        <authorList>
            <person name="Komaki H."/>
            <person name="Tamura T."/>
        </authorList>
    </citation>
    <scope>NUCLEOTIDE SEQUENCE</scope>
    <source>
        <strain evidence="7">NBRC 105644</strain>
    </source>
</reference>
<dbReference type="PANTHER" id="PTHR30349:SF64">
    <property type="entry name" value="PROPHAGE INTEGRASE INTD-RELATED"/>
    <property type="match status" value="1"/>
</dbReference>